<comment type="caution">
    <text evidence="2">The sequence shown here is derived from an EMBL/GenBank/DDBJ whole genome shotgun (WGS) entry which is preliminary data.</text>
</comment>
<dbReference type="InterPro" id="IPR029044">
    <property type="entry name" value="Nucleotide-diphossugar_trans"/>
</dbReference>
<dbReference type="EC" id="2.4.-.-" evidence="2"/>
<name>A0ABU3DNG9_9FLAO</name>
<evidence type="ECO:0000313" key="3">
    <source>
        <dbReference type="Proteomes" id="UP001253848"/>
    </source>
</evidence>
<dbReference type="GO" id="GO:0016757">
    <property type="term" value="F:glycosyltransferase activity"/>
    <property type="evidence" value="ECO:0007669"/>
    <property type="project" value="UniProtKB-KW"/>
</dbReference>
<dbReference type="PANTHER" id="PTHR22916">
    <property type="entry name" value="GLYCOSYLTRANSFERASE"/>
    <property type="match status" value="1"/>
</dbReference>
<feature type="domain" description="Glycosyltransferase 2-like" evidence="1">
    <location>
        <begin position="7"/>
        <end position="166"/>
    </location>
</feature>
<dbReference type="Proteomes" id="UP001253848">
    <property type="component" value="Unassembled WGS sequence"/>
</dbReference>
<keyword evidence="2" id="KW-0808">Transferase</keyword>
<dbReference type="InterPro" id="IPR001173">
    <property type="entry name" value="Glyco_trans_2-like"/>
</dbReference>
<evidence type="ECO:0000313" key="2">
    <source>
        <dbReference type="EMBL" id="MDT0685262.1"/>
    </source>
</evidence>
<evidence type="ECO:0000259" key="1">
    <source>
        <dbReference type="Pfam" id="PF00535"/>
    </source>
</evidence>
<keyword evidence="3" id="KW-1185">Reference proteome</keyword>
<proteinExistence type="predicted"/>
<reference evidence="2 3" key="1">
    <citation type="submission" date="2023-09" db="EMBL/GenBank/DDBJ databases">
        <authorList>
            <person name="Rey-Velasco X."/>
        </authorList>
    </citation>
    <scope>NUCLEOTIDE SEQUENCE [LARGE SCALE GENOMIC DNA]</scope>
    <source>
        <strain evidence="2 3">F225</strain>
    </source>
</reference>
<organism evidence="2 3">
    <name type="scientific">Autumnicola psychrophila</name>
    <dbReference type="NCBI Taxonomy" id="3075592"/>
    <lineage>
        <taxon>Bacteria</taxon>
        <taxon>Pseudomonadati</taxon>
        <taxon>Bacteroidota</taxon>
        <taxon>Flavobacteriia</taxon>
        <taxon>Flavobacteriales</taxon>
        <taxon>Flavobacteriaceae</taxon>
        <taxon>Autumnicola</taxon>
    </lineage>
</organism>
<sequence>MQKPKVSVCVITYNHQEYIEKCLDSILEQQTNFNYEVVIGEDCSTDRTASIIQDYTTIHKNIRFLDNSRNLGAIPNFIRSMKACKKGQYIAFCEGDDYWIDENKLQKQVDFLEQNLQYGGVCGEIVSRDVENQVENKLEFKNEGEISFQDIIVKNKIHSNTMLFRSELMERNAMDAMNELSIGDWYLNLIITKQKSYYYLQEHFALYRVHGQGIFSKKSNFYKSFQKVRLLYLFLQKEGDNKNSNLIRKSLAFHIFGALKASGKENKKEIKELYTILLTERIYKINRSVVRSAINLIK</sequence>
<dbReference type="PANTHER" id="PTHR22916:SF3">
    <property type="entry name" value="UDP-GLCNAC:BETAGAL BETA-1,3-N-ACETYLGLUCOSAMINYLTRANSFERASE-LIKE PROTEIN 1"/>
    <property type="match status" value="1"/>
</dbReference>
<dbReference type="SUPFAM" id="SSF53448">
    <property type="entry name" value="Nucleotide-diphospho-sugar transferases"/>
    <property type="match status" value="1"/>
</dbReference>
<protein>
    <submittedName>
        <fullName evidence="2">Glycosyltransferase</fullName>
        <ecNumber evidence="2">2.4.-.-</ecNumber>
    </submittedName>
</protein>
<dbReference type="Pfam" id="PF00535">
    <property type="entry name" value="Glycos_transf_2"/>
    <property type="match status" value="1"/>
</dbReference>
<accession>A0ABU3DNG9</accession>
<keyword evidence="2" id="KW-0328">Glycosyltransferase</keyword>
<dbReference type="Gene3D" id="3.90.550.10">
    <property type="entry name" value="Spore Coat Polysaccharide Biosynthesis Protein SpsA, Chain A"/>
    <property type="match status" value="1"/>
</dbReference>
<dbReference type="EMBL" id="JAVRHN010000002">
    <property type="protein sequence ID" value="MDT0685262.1"/>
    <property type="molecule type" value="Genomic_DNA"/>
</dbReference>
<gene>
    <name evidence="2" type="ORF">RM541_02735</name>
</gene>
<dbReference type="RefSeq" id="WP_311498697.1">
    <property type="nucleotide sequence ID" value="NZ_JAVRHN010000002.1"/>
</dbReference>